<protein>
    <submittedName>
        <fullName evidence="2">Uncharacterized protein</fullName>
    </submittedName>
</protein>
<evidence type="ECO:0000256" key="1">
    <source>
        <dbReference type="SAM" id="MobiDB-lite"/>
    </source>
</evidence>
<organism evidence="2 3">
    <name type="scientific">Neonectria ditissima</name>
    <dbReference type="NCBI Taxonomy" id="78410"/>
    <lineage>
        <taxon>Eukaryota</taxon>
        <taxon>Fungi</taxon>
        <taxon>Dikarya</taxon>
        <taxon>Ascomycota</taxon>
        <taxon>Pezizomycotina</taxon>
        <taxon>Sordariomycetes</taxon>
        <taxon>Hypocreomycetidae</taxon>
        <taxon>Hypocreales</taxon>
        <taxon>Nectriaceae</taxon>
        <taxon>Neonectria</taxon>
    </lineage>
</organism>
<keyword evidence="3" id="KW-1185">Reference proteome</keyword>
<name>A0A0P7BGJ0_9HYPO</name>
<dbReference type="STRING" id="78410.A0A0P7BGJ0"/>
<proteinExistence type="predicted"/>
<dbReference type="EMBL" id="LKCW01000112">
    <property type="protein sequence ID" value="KPM39263.1"/>
    <property type="molecule type" value="Genomic_DNA"/>
</dbReference>
<feature type="compositionally biased region" description="Basic and acidic residues" evidence="1">
    <location>
        <begin position="1"/>
        <end position="10"/>
    </location>
</feature>
<comment type="caution">
    <text evidence="2">The sequence shown here is derived from an EMBL/GenBank/DDBJ whole genome shotgun (WGS) entry which is preliminary data.</text>
</comment>
<dbReference type="Proteomes" id="UP000050424">
    <property type="component" value="Unassembled WGS sequence"/>
</dbReference>
<dbReference type="OrthoDB" id="10016792at2759"/>
<evidence type="ECO:0000313" key="3">
    <source>
        <dbReference type="Proteomes" id="UP000050424"/>
    </source>
</evidence>
<sequence>MAAEDPDKGPDPTFPQRAPALQSDNHVVFWGDNALVVMDTQDQGVTLDGTLRCTQKTLLVYAETVFLRDALISTPGLNLGIFCNQLLLLEETVCIDVSGNNGNPGGDTEPKGKNGGPGGSVWLYVEDPDPDLTARLTLKAHGGDGGHGFNRTVGVEPGGAGGDGGACGTLRCYVGNRGTQYGQYLLQTTTNSRWIEWVAELHNDIDASANRLVNYGVLKKTAASWKAAVTLGVDMASSLTKLQKALIGLTTPDPSDPDYVRPTAPTLEKAKDALAVVNNLLDSSLAPYAPEGFQAAPLNALAALCDEFSGGVERERELQGSLDAAMGVVGKMVHGESGQDDDPFGTKPARSLRAILRKMLIDLENEALQVEAALTHTVCQLGGGKGGPGGAGITPDVDRGKRGSDQPNKPPMALTLSLSLESQPGELTMEQAVAMPEQCQMLLDKADQLFVTTNPLNLPQARLYYERLARRLSFVDVIPLTRGKGADGTTPPPLSEAYQRLESSYGLTADAMTQLRRIHGTATSSLNKLMLGQDMFCTSPSWVPRLSFTFYKARVKTLLADFQEVEGAVTAFGQAQQKEQIIKAQVEQAQRHNSLTETAAREQMQLITRPGGDLETAGLTIARYTPQLAAARKTLAASLRDLQAFVENHFHVGVETITESLTMLAFAPHASMALIQGIGAGYRGWTKMENLEGVAVNKDYIVDQIDMCAGSISALTEAYKRGSRGELAVDDASHSKVLATAETMTQLLQDFKKAIPEARHEAVEASLRTYIGLVTKRNDAVIAYNAQVQFLLELQRIVAAAQDEARRLGDAALTLNPELPTIYFWLKRLRADAQRDILQRLNYEARAIAFWGPLAIADVVRFGPPAPVRGTMQLKQYQGELETRFESCYHALQGDAWAHWPGLRNFRKTGTVIDISKDVLAQLATPLGRDTDDSPDEDDVYEAGFTITPKSHSFFADAANVRLTQVRVWLLGAAVPPNPDEGDSHRLKVEITHLGGETVWNTAGDALAFSHEPTTLQFVYDAAIFNANKTPSGDPRLVYGLQGLEKDFADGVPKPNDRPPLGPFADWRIQVRRDTNPGLDMRGVTKVLLEFCGRNQKMEKKKKPEEGRHG</sequence>
<accession>A0A0P7BGJ0</accession>
<dbReference type="AlphaFoldDB" id="A0A0P7BGJ0"/>
<evidence type="ECO:0000313" key="2">
    <source>
        <dbReference type="EMBL" id="KPM39263.1"/>
    </source>
</evidence>
<feature type="region of interest" description="Disordered" evidence="1">
    <location>
        <begin position="384"/>
        <end position="410"/>
    </location>
</feature>
<gene>
    <name evidence="2" type="ORF">AK830_g7308</name>
</gene>
<reference evidence="2 3" key="1">
    <citation type="submission" date="2015-09" db="EMBL/GenBank/DDBJ databases">
        <title>Draft genome of a European isolate of the apple canker pathogen Neonectria ditissima.</title>
        <authorList>
            <person name="Gomez-Cortecero A."/>
            <person name="Harrison R.J."/>
            <person name="Armitage A.D."/>
        </authorList>
    </citation>
    <scope>NUCLEOTIDE SEQUENCE [LARGE SCALE GENOMIC DNA]</scope>
    <source>
        <strain evidence="2 3">R09/05</strain>
    </source>
</reference>
<feature type="region of interest" description="Disordered" evidence="1">
    <location>
        <begin position="1"/>
        <end position="20"/>
    </location>
</feature>